<keyword evidence="3" id="KW-1185">Reference proteome</keyword>
<reference evidence="2" key="1">
    <citation type="journal article" date="2020" name="Stud. Mycol.">
        <title>101 Dothideomycetes genomes: a test case for predicting lifestyles and emergence of pathogens.</title>
        <authorList>
            <person name="Haridas S."/>
            <person name="Albert R."/>
            <person name="Binder M."/>
            <person name="Bloem J."/>
            <person name="Labutti K."/>
            <person name="Salamov A."/>
            <person name="Andreopoulos B."/>
            <person name="Baker S."/>
            <person name="Barry K."/>
            <person name="Bills G."/>
            <person name="Bluhm B."/>
            <person name="Cannon C."/>
            <person name="Castanera R."/>
            <person name="Culley D."/>
            <person name="Daum C."/>
            <person name="Ezra D."/>
            <person name="Gonzalez J."/>
            <person name="Henrissat B."/>
            <person name="Kuo A."/>
            <person name="Liang C."/>
            <person name="Lipzen A."/>
            <person name="Lutzoni F."/>
            <person name="Magnuson J."/>
            <person name="Mondo S."/>
            <person name="Nolan M."/>
            <person name="Ohm R."/>
            <person name="Pangilinan J."/>
            <person name="Park H.-J."/>
            <person name="Ramirez L."/>
            <person name="Alfaro M."/>
            <person name="Sun H."/>
            <person name="Tritt A."/>
            <person name="Yoshinaga Y."/>
            <person name="Zwiers L.-H."/>
            <person name="Turgeon B."/>
            <person name="Goodwin S."/>
            <person name="Spatafora J."/>
            <person name="Crous P."/>
            <person name="Grigoriev I."/>
        </authorList>
    </citation>
    <scope>NUCLEOTIDE SEQUENCE</scope>
    <source>
        <strain evidence="2">CBS 122368</strain>
    </source>
</reference>
<organism evidence="2 3">
    <name type="scientific">Trematosphaeria pertusa</name>
    <dbReference type="NCBI Taxonomy" id="390896"/>
    <lineage>
        <taxon>Eukaryota</taxon>
        <taxon>Fungi</taxon>
        <taxon>Dikarya</taxon>
        <taxon>Ascomycota</taxon>
        <taxon>Pezizomycotina</taxon>
        <taxon>Dothideomycetes</taxon>
        <taxon>Pleosporomycetidae</taxon>
        <taxon>Pleosporales</taxon>
        <taxon>Massarineae</taxon>
        <taxon>Trematosphaeriaceae</taxon>
        <taxon>Trematosphaeria</taxon>
    </lineage>
</organism>
<gene>
    <name evidence="2" type="ORF">BU26DRAFT_583755</name>
</gene>
<evidence type="ECO:0000256" key="1">
    <source>
        <dbReference type="SAM" id="MobiDB-lite"/>
    </source>
</evidence>
<protein>
    <submittedName>
        <fullName evidence="2">Uncharacterized protein</fullName>
    </submittedName>
</protein>
<feature type="compositionally biased region" description="Low complexity" evidence="1">
    <location>
        <begin position="66"/>
        <end position="79"/>
    </location>
</feature>
<sequence length="127" mass="13583">MDALEKRFHLENVPYDKLTLPYQHQNIRPPISTGRILAHGLETIADPSPRTKHPSLTAPTTSNHSRQQATAAAPPRQATSKQPSTPPACVPGSPPNPPAQCAAPRYSTPSLTLRGVWSCFTGSKGVG</sequence>
<feature type="region of interest" description="Disordered" evidence="1">
    <location>
        <begin position="40"/>
        <end position="107"/>
    </location>
</feature>
<name>A0A6A6IX51_9PLEO</name>
<dbReference type="AlphaFoldDB" id="A0A6A6IX51"/>
<dbReference type="RefSeq" id="XP_033690115.1">
    <property type="nucleotide sequence ID" value="XM_033834574.1"/>
</dbReference>
<evidence type="ECO:0000313" key="3">
    <source>
        <dbReference type="Proteomes" id="UP000800094"/>
    </source>
</evidence>
<evidence type="ECO:0000313" key="2">
    <source>
        <dbReference type="EMBL" id="KAF2255111.1"/>
    </source>
</evidence>
<dbReference type="Proteomes" id="UP000800094">
    <property type="component" value="Unassembled WGS sequence"/>
</dbReference>
<accession>A0A6A6IX51</accession>
<feature type="compositionally biased region" description="Pro residues" evidence="1">
    <location>
        <begin position="84"/>
        <end position="98"/>
    </location>
</feature>
<proteinExistence type="predicted"/>
<dbReference type="EMBL" id="ML987190">
    <property type="protein sequence ID" value="KAF2255111.1"/>
    <property type="molecule type" value="Genomic_DNA"/>
</dbReference>
<dbReference type="GeneID" id="54587904"/>